<dbReference type="InterPro" id="IPR011990">
    <property type="entry name" value="TPR-like_helical_dom_sf"/>
</dbReference>
<comment type="caution">
    <text evidence="1">The sequence shown here is derived from an EMBL/GenBank/DDBJ whole genome shotgun (WGS) entry which is preliminary data.</text>
</comment>
<sequence>MAECCGCLSQQTTNKIGVRTGDALSPKQQVTTAQPHVQGPMLAHTDQRPTTTTTTNIPDSVERKPTKVKENKIAAKQASLAIKLRPSTATVGPNKPKQIEPIGIDDVDFMQVIPEHSQAEMDMDDTLILDEVFGDGEDDPKESLLLVERSPYSELEMLDPIVETVEDSAAFELWTTTSSRVMKDGSLSYESAESTLVQALETLTETSNRKLLISAHSDMVRFYTQHKQPAKAAKHGSSLTNEYKSVYGERHANVSVLLYNTALSWMNAGEFVQAHECLLECCDIISADLLAEKDACRYLESLCENVSRLDSACAREAKRVFLSALESIPVEEKRTARTMWGYEVVESHPQVHPTRLCVMNCLWKVHVQLLDYSSAENVLVSVLAAMEGPSSQVDDASTVEAQWGLARIYVLQGKIEMAKPLLESCSQSVEHERQAIAKYVQACLLMRERKYDAADFLMAECLPKLFNVKNRNVVDTDALNSALVLNAYCNLRFSQRQFAEFIHLTKPLVLLAQAQELAAKDANSCKFIWYLPIGSKLRKVSLSAENAFDYEASKEYIDKNGETRLGITEQVDALLLALAQNQA</sequence>
<dbReference type="OrthoDB" id="2110793at2759"/>
<evidence type="ECO:0000313" key="1">
    <source>
        <dbReference type="EMBL" id="TPX70523.1"/>
    </source>
</evidence>
<dbReference type="SUPFAM" id="SSF48452">
    <property type="entry name" value="TPR-like"/>
    <property type="match status" value="1"/>
</dbReference>
<gene>
    <name evidence="1" type="ORF">CcCBS67573_g06499</name>
</gene>
<organism evidence="1 2">
    <name type="scientific">Chytriomyces confervae</name>
    <dbReference type="NCBI Taxonomy" id="246404"/>
    <lineage>
        <taxon>Eukaryota</taxon>
        <taxon>Fungi</taxon>
        <taxon>Fungi incertae sedis</taxon>
        <taxon>Chytridiomycota</taxon>
        <taxon>Chytridiomycota incertae sedis</taxon>
        <taxon>Chytridiomycetes</taxon>
        <taxon>Chytridiales</taxon>
        <taxon>Chytriomycetaceae</taxon>
        <taxon>Chytriomyces</taxon>
    </lineage>
</organism>
<dbReference type="Proteomes" id="UP000320333">
    <property type="component" value="Unassembled WGS sequence"/>
</dbReference>
<accession>A0A507F2P9</accession>
<keyword evidence="2" id="KW-1185">Reference proteome</keyword>
<dbReference type="EMBL" id="QEAP01000281">
    <property type="protein sequence ID" value="TPX70523.1"/>
    <property type="molecule type" value="Genomic_DNA"/>
</dbReference>
<dbReference type="AlphaFoldDB" id="A0A507F2P9"/>
<dbReference type="Gene3D" id="1.25.40.10">
    <property type="entry name" value="Tetratricopeptide repeat domain"/>
    <property type="match status" value="2"/>
</dbReference>
<reference evidence="1 2" key="1">
    <citation type="journal article" date="2019" name="Sci. Rep.">
        <title>Comparative genomics of chytrid fungi reveal insights into the obligate biotrophic and pathogenic lifestyle of Synchytrium endobioticum.</title>
        <authorList>
            <person name="van de Vossenberg B.T.L.H."/>
            <person name="Warris S."/>
            <person name="Nguyen H.D.T."/>
            <person name="van Gent-Pelzer M.P.E."/>
            <person name="Joly D.L."/>
            <person name="van de Geest H.C."/>
            <person name="Bonants P.J.M."/>
            <person name="Smith D.S."/>
            <person name="Levesque C.A."/>
            <person name="van der Lee T.A.J."/>
        </authorList>
    </citation>
    <scope>NUCLEOTIDE SEQUENCE [LARGE SCALE GENOMIC DNA]</scope>
    <source>
        <strain evidence="1 2">CBS 675.73</strain>
    </source>
</reference>
<name>A0A507F2P9_9FUNG</name>
<evidence type="ECO:0000313" key="2">
    <source>
        <dbReference type="Proteomes" id="UP000320333"/>
    </source>
</evidence>
<protein>
    <submittedName>
        <fullName evidence="1">Uncharacterized protein</fullName>
    </submittedName>
</protein>
<proteinExistence type="predicted"/>